<dbReference type="Pfam" id="PF22936">
    <property type="entry name" value="Pol_BBD"/>
    <property type="match status" value="1"/>
</dbReference>
<dbReference type="PROSITE" id="PS50011">
    <property type="entry name" value="PROTEIN_KINASE_DOM"/>
    <property type="match status" value="1"/>
</dbReference>
<feature type="compositionally biased region" description="Low complexity" evidence="2">
    <location>
        <begin position="400"/>
        <end position="414"/>
    </location>
</feature>
<evidence type="ECO:0000256" key="2">
    <source>
        <dbReference type="SAM" id="MobiDB-lite"/>
    </source>
</evidence>
<feature type="domain" description="Protein kinase" evidence="4">
    <location>
        <begin position="946"/>
        <end position="1240"/>
    </location>
</feature>
<feature type="compositionally biased region" description="Acidic residues" evidence="2">
    <location>
        <begin position="894"/>
        <end position="908"/>
    </location>
</feature>
<dbReference type="InterPro" id="IPR043502">
    <property type="entry name" value="DNA/RNA_pol_sf"/>
</dbReference>
<proteinExistence type="predicted"/>
<dbReference type="Pfam" id="PF00069">
    <property type="entry name" value="Pkinase"/>
    <property type="match status" value="1"/>
</dbReference>
<accession>A0A6A2ZMU8</accession>
<dbReference type="InterPro" id="IPR013103">
    <property type="entry name" value="RVT_2"/>
</dbReference>
<evidence type="ECO:0000313" key="6">
    <source>
        <dbReference type="Proteomes" id="UP000436088"/>
    </source>
</evidence>
<dbReference type="GO" id="GO:0005524">
    <property type="term" value="F:ATP binding"/>
    <property type="evidence" value="ECO:0007669"/>
    <property type="project" value="InterPro"/>
</dbReference>
<feature type="region of interest" description="Disordered" evidence="2">
    <location>
        <begin position="327"/>
        <end position="351"/>
    </location>
</feature>
<dbReference type="SMART" id="SM00220">
    <property type="entry name" value="S_TKc"/>
    <property type="match status" value="1"/>
</dbReference>
<dbReference type="Proteomes" id="UP000436088">
    <property type="component" value="Unassembled WGS sequence"/>
</dbReference>
<feature type="region of interest" description="Disordered" evidence="2">
    <location>
        <begin position="893"/>
        <end position="921"/>
    </location>
</feature>
<dbReference type="InterPro" id="IPR046959">
    <property type="entry name" value="PRK1-6/SRF4-like"/>
</dbReference>
<keyword evidence="1" id="KW-0378">Hydrolase</keyword>
<dbReference type="EMBL" id="VEPZ02001120">
    <property type="protein sequence ID" value="KAE8693334.1"/>
    <property type="molecule type" value="Genomic_DNA"/>
</dbReference>
<dbReference type="GO" id="GO:0004190">
    <property type="term" value="F:aspartic-type endopeptidase activity"/>
    <property type="evidence" value="ECO:0007669"/>
    <property type="project" value="UniProtKB-KW"/>
</dbReference>
<keyword evidence="1" id="KW-0064">Aspartyl protease</keyword>
<dbReference type="Pfam" id="PF07727">
    <property type="entry name" value="RVT_2"/>
    <property type="match status" value="1"/>
</dbReference>
<evidence type="ECO:0000313" key="5">
    <source>
        <dbReference type="EMBL" id="KAE8693334.1"/>
    </source>
</evidence>
<keyword evidence="3" id="KW-0472">Membrane</keyword>
<keyword evidence="3" id="KW-1133">Transmembrane helix</keyword>
<feature type="compositionally biased region" description="Polar residues" evidence="2">
    <location>
        <begin position="327"/>
        <end position="349"/>
    </location>
</feature>
<sequence length="1241" mass="136458">MKRLRMIPFISSHVEIGLSPFLLRVIVLISMLVLLHHKDLGHHLLEEVVASEEYHYSEFVFDLIFDLASHGEHQILFETFSSFLQSVLAFANWGLDDSAKDGKASPLAEWACLFILAPFSPLGRMVTCSMVNIMAAPCEKVPLEMATIREKGGISMILIWITSRWVVDSGATHHITPDRTNLTNASDFLGPGKVTVGNGVSLDIQTVGRVLLTGEESGGLYSFIASHTGKEDKCTAADNGVVERKHRHLVEMALVLLAQAALPMKVWSYAIIVTAQLINKLPTKVLQGLSPSEKLLGKKPNYNELKLPPVKSRVAQNHHSQSLEIVSNRQPVPTQQPAHPSSPGNTVSGETLPFNMEDVCMKEAVGESSNAHTEASGETIPENNPVEEVVGEFSHLVTPNSNTSETNGNTEGNSKIPASDVNIDYEISPIVDRLHMNNHPMLTRGKCGIFKPKAYSCHFDEVVSSIINEALQLPKWVAAVQEEFDALKRNGTLTLIKLPPGRVAVGLANNWELRHVDINNAFLNEGVIWIEASPSQLAYQTEGCIDHVYLLVYVDDIVITGSSPSSIDNVVCTLRDTFSLKDLGSLSYFLGIEVKRYGGSLMLSQKKFILELLEKADMENSSPCATPMTLSPCGPVYACSLCKSSFSCKTNLEVLAGTLEYGLMFLPSKARYAVLAFTDASWGANVSDRRSVSGFGVFLDNHLVAWSSKKQKTVSCSTIEAEYKSLADTTAEVTWISTLINELGLKQHGKSVIWCDNTGAMTMSANPVYHAQSKHVDLDVHFIREKVAAQHLCVNYIPASHQIADGFTKLLSKTTFEMFREKIGVSNIGDIAGIGFVIMVCFLVYKFKSRKRVESRVTREANNEGNDDNWSTTSSSSESRGFTRWSCLRNKVEYEEESETPSETEEDRSETKSHDNQWQQGQEYDKKGTLVTVDGENQLELETLLKASAYILGATGSSIVYKAVLGDGSSLAVRRIGGNSVVRFKDFEAQVRDSANWCTLIWSGFVASTGESMKSLLSTILYQMAASPTLVTNEKVGSSLAFARCRHALPLPSFRLFVLFSRKSWFFTLSSSLGRSAKDRQRSGPWLAYLHGKKHVHANLKPNNILLGSEMEPKIGDFGLERLVTGDTSSKVDISARNFGSKRSTDVYAFGVILLELLTGKVIVVDELGEGNGIVVEDKMKALRMGDAPIRGELAGKEEGLLACFKLGYNCASPIPQKRPSMKEALQIIDRIPSSIHSLGY</sequence>
<organism evidence="5 6">
    <name type="scientific">Hibiscus syriacus</name>
    <name type="common">Rose of Sharon</name>
    <dbReference type="NCBI Taxonomy" id="106335"/>
    <lineage>
        <taxon>Eukaryota</taxon>
        <taxon>Viridiplantae</taxon>
        <taxon>Streptophyta</taxon>
        <taxon>Embryophyta</taxon>
        <taxon>Tracheophyta</taxon>
        <taxon>Spermatophyta</taxon>
        <taxon>Magnoliopsida</taxon>
        <taxon>eudicotyledons</taxon>
        <taxon>Gunneridae</taxon>
        <taxon>Pentapetalae</taxon>
        <taxon>rosids</taxon>
        <taxon>malvids</taxon>
        <taxon>Malvales</taxon>
        <taxon>Malvaceae</taxon>
        <taxon>Malvoideae</taxon>
        <taxon>Hibiscus</taxon>
    </lineage>
</organism>
<keyword evidence="3" id="KW-0812">Transmembrane</keyword>
<reference evidence="5" key="1">
    <citation type="submission" date="2019-09" db="EMBL/GenBank/DDBJ databases">
        <title>Draft genome information of white flower Hibiscus syriacus.</title>
        <authorList>
            <person name="Kim Y.-M."/>
        </authorList>
    </citation>
    <scope>NUCLEOTIDE SEQUENCE [LARGE SCALE GENOMIC DNA]</scope>
    <source>
        <strain evidence="5">YM2019G1</strain>
    </source>
</reference>
<dbReference type="InterPro" id="IPR012337">
    <property type="entry name" value="RNaseH-like_sf"/>
</dbReference>
<dbReference type="InterPro" id="IPR011009">
    <property type="entry name" value="Kinase-like_dom_sf"/>
</dbReference>
<dbReference type="PANTHER" id="PTHR48007">
    <property type="entry name" value="LEUCINE-RICH REPEAT RECEPTOR-LIKE PROTEIN KINASE PXC1"/>
    <property type="match status" value="1"/>
</dbReference>
<dbReference type="AlphaFoldDB" id="A0A6A2ZMU8"/>
<dbReference type="CDD" id="cd09272">
    <property type="entry name" value="RNase_HI_RT_Ty1"/>
    <property type="match status" value="1"/>
</dbReference>
<feature type="transmembrane region" description="Helical" evidence="3">
    <location>
        <begin position="823"/>
        <end position="845"/>
    </location>
</feature>
<gene>
    <name evidence="5" type="ORF">F3Y22_tig00110813pilonHSYRG00189</name>
</gene>
<dbReference type="SUPFAM" id="SSF53098">
    <property type="entry name" value="Ribonuclease H-like"/>
    <property type="match status" value="1"/>
</dbReference>
<feature type="region of interest" description="Disordered" evidence="2">
    <location>
        <begin position="855"/>
        <end position="880"/>
    </location>
</feature>
<comment type="caution">
    <text evidence="5">The sequence shown here is derived from an EMBL/GenBank/DDBJ whole genome shotgun (WGS) entry which is preliminary data.</text>
</comment>
<feature type="region of interest" description="Disordered" evidence="2">
    <location>
        <begin position="398"/>
        <end position="417"/>
    </location>
</feature>
<dbReference type="SUPFAM" id="SSF56672">
    <property type="entry name" value="DNA/RNA polymerases"/>
    <property type="match status" value="1"/>
</dbReference>
<feature type="transmembrane region" description="Helical" evidence="3">
    <location>
        <begin position="21"/>
        <end position="37"/>
    </location>
</feature>
<keyword evidence="6" id="KW-1185">Reference proteome</keyword>
<dbReference type="Gene3D" id="1.10.510.10">
    <property type="entry name" value="Transferase(Phosphotransferase) domain 1"/>
    <property type="match status" value="1"/>
</dbReference>
<dbReference type="GO" id="GO:0004672">
    <property type="term" value="F:protein kinase activity"/>
    <property type="evidence" value="ECO:0007669"/>
    <property type="project" value="InterPro"/>
</dbReference>
<evidence type="ECO:0000259" key="4">
    <source>
        <dbReference type="PROSITE" id="PS50011"/>
    </source>
</evidence>
<protein>
    <recommendedName>
        <fullName evidence="4">Protein kinase domain-containing protein</fullName>
    </recommendedName>
</protein>
<dbReference type="InterPro" id="IPR000719">
    <property type="entry name" value="Prot_kinase_dom"/>
</dbReference>
<evidence type="ECO:0000256" key="3">
    <source>
        <dbReference type="SAM" id="Phobius"/>
    </source>
</evidence>
<keyword evidence="1" id="KW-0645">Protease</keyword>
<dbReference type="SUPFAM" id="SSF56112">
    <property type="entry name" value="Protein kinase-like (PK-like)"/>
    <property type="match status" value="1"/>
</dbReference>
<dbReference type="PANTHER" id="PTHR48007:SF47">
    <property type="entry name" value="PROTEIN KINASE DOMAIN-CONTAINING PROTEIN"/>
    <property type="match status" value="1"/>
</dbReference>
<name>A0A6A2ZMU8_HIBSY</name>
<dbReference type="InterPro" id="IPR054722">
    <property type="entry name" value="PolX-like_BBD"/>
</dbReference>
<evidence type="ECO:0000256" key="1">
    <source>
        <dbReference type="ARBA" id="ARBA00022750"/>
    </source>
</evidence>